<dbReference type="HOGENOM" id="CLU_1800129_0_0_1"/>
<reference evidence="2" key="3">
    <citation type="submission" date="2015-06" db="UniProtKB">
        <authorList>
            <consortium name="EnsemblProtists"/>
        </authorList>
    </citation>
    <scope>IDENTIFICATION</scope>
</reference>
<evidence type="ECO:0000313" key="1">
    <source>
        <dbReference type="EMBL" id="EKX51994.1"/>
    </source>
</evidence>
<dbReference type="RefSeq" id="XP_005838974.1">
    <property type="nucleotide sequence ID" value="XM_005838917.1"/>
</dbReference>
<protein>
    <submittedName>
        <fullName evidence="1 2">Uncharacterized protein</fullName>
    </submittedName>
</protein>
<proteinExistence type="predicted"/>
<gene>
    <name evidence="1" type="ORF">GUITHDRAFT_102609</name>
</gene>
<evidence type="ECO:0000313" key="3">
    <source>
        <dbReference type="Proteomes" id="UP000011087"/>
    </source>
</evidence>
<dbReference type="AlphaFoldDB" id="L1JUK3"/>
<dbReference type="PaxDb" id="55529-EKX51994"/>
<dbReference type="KEGG" id="gtt:GUITHDRAFT_102609"/>
<reference evidence="3" key="2">
    <citation type="submission" date="2012-11" db="EMBL/GenBank/DDBJ databases">
        <authorList>
            <person name="Kuo A."/>
            <person name="Curtis B.A."/>
            <person name="Tanifuji G."/>
            <person name="Burki F."/>
            <person name="Gruber A."/>
            <person name="Irimia M."/>
            <person name="Maruyama S."/>
            <person name="Arias M.C."/>
            <person name="Ball S.G."/>
            <person name="Gile G.H."/>
            <person name="Hirakawa Y."/>
            <person name="Hopkins J.F."/>
            <person name="Rensing S.A."/>
            <person name="Schmutz J."/>
            <person name="Symeonidi A."/>
            <person name="Elias M."/>
            <person name="Eveleigh R.J."/>
            <person name="Herman E.K."/>
            <person name="Klute M.J."/>
            <person name="Nakayama T."/>
            <person name="Obornik M."/>
            <person name="Reyes-Prieto A."/>
            <person name="Armbrust E.V."/>
            <person name="Aves S.J."/>
            <person name="Beiko R.G."/>
            <person name="Coutinho P."/>
            <person name="Dacks J.B."/>
            <person name="Durnford D.G."/>
            <person name="Fast N.M."/>
            <person name="Green B.R."/>
            <person name="Grisdale C."/>
            <person name="Hempe F."/>
            <person name="Henrissat B."/>
            <person name="Hoppner M.P."/>
            <person name="Ishida K.-I."/>
            <person name="Kim E."/>
            <person name="Koreny L."/>
            <person name="Kroth P.G."/>
            <person name="Liu Y."/>
            <person name="Malik S.-B."/>
            <person name="Maier U.G."/>
            <person name="McRose D."/>
            <person name="Mock T."/>
            <person name="Neilson J.A."/>
            <person name="Onodera N.T."/>
            <person name="Poole A.M."/>
            <person name="Pritham E.J."/>
            <person name="Richards T.A."/>
            <person name="Rocap G."/>
            <person name="Roy S.W."/>
            <person name="Sarai C."/>
            <person name="Schaack S."/>
            <person name="Shirato S."/>
            <person name="Slamovits C.H."/>
            <person name="Spencer D.F."/>
            <person name="Suzuki S."/>
            <person name="Worden A.Z."/>
            <person name="Zauner S."/>
            <person name="Barry K."/>
            <person name="Bell C."/>
            <person name="Bharti A.K."/>
            <person name="Crow J.A."/>
            <person name="Grimwood J."/>
            <person name="Kramer R."/>
            <person name="Lindquist E."/>
            <person name="Lucas S."/>
            <person name="Salamov A."/>
            <person name="McFadden G.I."/>
            <person name="Lane C.E."/>
            <person name="Keeling P.J."/>
            <person name="Gray M.W."/>
            <person name="Grigoriev I.V."/>
            <person name="Archibald J.M."/>
        </authorList>
    </citation>
    <scope>NUCLEOTIDE SEQUENCE</scope>
    <source>
        <strain evidence="3">CCMP2712</strain>
    </source>
</reference>
<evidence type="ECO:0000313" key="2">
    <source>
        <dbReference type="EnsemblProtists" id="EKX51994"/>
    </source>
</evidence>
<sequence length="144" mass="15915">MNRAILLARPFRSLRSLSRSLTQQANRLDSVLGGDLSLGPLAPKTIAPMASAMHVNNVGADDHYMVDSPLFQSEAVEEAQIKDRAYVLALAESLLIKVSVNWSLELTTAKYEQAHAASPAETYKEREHWRHALQLAYGPSCMHS</sequence>
<dbReference type="EMBL" id="JH992974">
    <property type="protein sequence ID" value="EKX51994.1"/>
    <property type="molecule type" value="Genomic_DNA"/>
</dbReference>
<reference evidence="1 3" key="1">
    <citation type="journal article" date="2012" name="Nature">
        <title>Algal genomes reveal evolutionary mosaicism and the fate of nucleomorphs.</title>
        <authorList>
            <consortium name="DOE Joint Genome Institute"/>
            <person name="Curtis B.A."/>
            <person name="Tanifuji G."/>
            <person name="Burki F."/>
            <person name="Gruber A."/>
            <person name="Irimia M."/>
            <person name="Maruyama S."/>
            <person name="Arias M.C."/>
            <person name="Ball S.G."/>
            <person name="Gile G.H."/>
            <person name="Hirakawa Y."/>
            <person name="Hopkins J.F."/>
            <person name="Kuo A."/>
            <person name="Rensing S.A."/>
            <person name="Schmutz J."/>
            <person name="Symeonidi A."/>
            <person name="Elias M."/>
            <person name="Eveleigh R.J."/>
            <person name="Herman E.K."/>
            <person name="Klute M.J."/>
            <person name="Nakayama T."/>
            <person name="Obornik M."/>
            <person name="Reyes-Prieto A."/>
            <person name="Armbrust E.V."/>
            <person name="Aves S.J."/>
            <person name="Beiko R.G."/>
            <person name="Coutinho P."/>
            <person name="Dacks J.B."/>
            <person name="Durnford D.G."/>
            <person name="Fast N.M."/>
            <person name="Green B.R."/>
            <person name="Grisdale C.J."/>
            <person name="Hempel F."/>
            <person name="Henrissat B."/>
            <person name="Hoppner M.P."/>
            <person name="Ishida K."/>
            <person name="Kim E."/>
            <person name="Koreny L."/>
            <person name="Kroth P.G."/>
            <person name="Liu Y."/>
            <person name="Malik S.B."/>
            <person name="Maier U.G."/>
            <person name="McRose D."/>
            <person name="Mock T."/>
            <person name="Neilson J.A."/>
            <person name="Onodera N.T."/>
            <person name="Poole A.M."/>
            <person name="Pritham E.J."/>
            <person name="Richards T.A."/>
            <person name="Rocap G."/>
            <person name="Roy S.W."/>
            <person name="Sarai C."/>
            <person name="Schaack S."/>
            <person name="Shirato S."/>
            <person name="Slamovits C.H."/>
            <person name="Spencer D.F."/>
            <person name="Suzuki S."/>
            <person name="Worden A.Z."/>
            <person name="Zauner S."/>
            <person name="Barry K."/>
            <person name="Bell C."/>
            <person name="Bharti A.K."/>
            <person name="Crow J.A."/>
            <person name="Grimwood J."/>
            <person name="Kramer R."/>
            <person name="Lindquist E."/>
            <person name="Lucas S."/>
            <person name="Salamov A."/>
            <person name="McFadden G.I."/>
            <person name="Lane C.E."/>
            <person name="Keeling P.J."/>
            <person name="Gray M.W."/>
            <person name="Grigoriev I.V."/>
            <person name="Archibald J.M."/>
        </authorList>
    </citation>
    <scope>NUCLEOTIDE SEQUENCE</scope>
    <source>
        <strain evidence="1 3">CCMP2712</strain>
    </source>
</reference>
<accession>L1JUK3</accession>
<name>L1JUK3_GUITC</name>
<dbReference type="GeneID" id="17308390"/>
<organism evidence="1">
    <name type="scientific">Guillardia theta (strain CCMP2712)</name>
    <name type="common">Cryptophyte</name>
    <dbReference type="NCBI Taxonomy" id="905079"/>
    <lineage>
        <taxon>Eukaryota</taxon>
        <taxon>Cryptophyceae</taxon>
        <taxon>Pyrenomonadales</taxon>
        <taxon>Geminigeraceae</taxon>
        <taxon>Guillardia</taxon>
    </lineage>
</organism>
<keyword evidence="3" id="KW-1185">Reference proteome</keyword>
<dbReference type="EnsemblProtists" id="EKX51994">
    <property type="protein sequence ID" value="EKX51994"/>
    <property type="gene ID" value="GUITHDRAFT_102609"/>
</dbReference>
<dbReference type="Proteomes" id="UP000011087">
    <property type="component" value="Unassembled WGS sequence"/>
</dbReference>